<proteinExistence type="predicted"/>
<name>R1BE57_EMIHU</name>
<dbReference type="GeneID" id="17253768"/>
<reference evidence="2" key="1">
    <citation type="submission" date="2012-07" db="EMBL/GenBank/DDBJ databases">
        <title>Genome variability drives Emilianias global distribution.</title>
        <authorList>
            <consortium name="DOE Joint Genome Institute"/>
            <person name="Read B."/>
            <person name="Kegel J."/>
            <person name="Klute M."/>
            <person name="Kuo A."/>
            <person name="Lefebvre S.C."/>
            <person name="Maumus F."/>
            <person name="Mayer C."/>
            <person name="Miller J."/>
            <person name="Allen A."/>
            <person name="Bidle K."/>
            <person name="Borodovsky M."/>
            <person name="Bowler C."/>
            <person name="Brownlee C."/>
            <person name="Claverie J.-M."/>
            <person name="Cock M."/>
            <person name="De Vargas C."/>
            <person name="Elias M."/>
            <person name="Frickenhaus S."/>
            <person name="Gladyshev V.N."/>
            <person name="Gonzalez K."/>
            <person name="Guda C."/>
            <person name="Hadaegh A."/>
            <person name="Herman E."/>
            <person name="Iglesias-Rodriguez D."/>
            <person name="Jones B."/>
            <person name="Lawson T."/>
            <person name="Leese F."/>
            <person name="Lin Y.-C."/>
            <person name="Lindquist E."/>
            <person name="Lobanov A."/>
            <person name="Lucas S."/>
            <person name="Malik S.-H.B."/>
            <person name="Marsh M.E."/>
            <person name="Mock T."/>
            <person name="Monier A."/>
            <person name="Moreau H."/>
            <person name="Mueller-Roeber B."/>
            <person name="Napier J."/>
            <person name="Ogata H."/>
            <person name="Parker M."/>
            <person name="Probert I."/>
            <person name="Quesneville H."/>
            <person name="Raines C."/>
            <person name="Rensing S."/>
            <person name="Riano-Pachon D.M."/>
            <person name="Richier S."/>
            <person name="Rokitta S."/>
            <person name="Salamov A."/>
            <person name="Sarno A.F."/>
            <person name="Schmutz J."/>
            <person name="Schroeder D."/>
            <person name="Shiraiwa Y."/>
            <person name="Soanes D.M."/>
            <person name="Valentin K."/>
            <person name="Van Der Giezen M."/>
            <person name="Van Der Peer Y."/>
            <person name="Vardi A."/>
            <person name="Verret F."/>
            <person name="Von Dassow P."/>
            <person name="Wheeler G."/>
            <person name="Williams B."/>
            <person name="Wilson W."/>
            <person name="Wolfe G."/>
            <person name="Wurch L.L."/>
            <person name="Young J."/>
            <person name="Dacks J.B."/>
            <person name="Delwiche C.F."/>
            <person name="Dyhrman S."/>
            <person name="Glockner G."/>
            <person name="John U."/>
            <person name="Richards T."/>
            <person name="Worden A.Z."/>
            <person name="Zhang X."/>
            <person name="Grigoriev I.V."/>
        </authorList>
    </citation>
    <scope>NUCLEOTIDE SEQUENCE</scope>
    <source>
        <strain evidence="2">CCMP1516</strain>
    </source>
</reference>
<evidence type="ECO:0000256" key="1">
    <source>
        <dbReference type="SAM" id="MobiDB-lite"/>
    </source>
</evidence>
<dbReference type="KEGG" id="ehx:EMIHUDRAFT_121077"/>
<dbReference type="EMBL" id="KB869288">
    <property type="protein sequence ID" value="EOD07617.1"/>
    <property type="molecule type" value="Genomic_DNA"/>
</dbReference>
<dbReference type="HOGENOM" id="CLU_887375_0_0_1"/>
<dbReference type="AlphaFoldDB" id="R1BE57"/>
<feature type="compositionally biased region" description="Gly residues" evidence="1">
    <location>
        <begin position="124"/>
        <end position="137"/>
    </location>
</feature>
<sequence length="315" mass="32548">MLASHMASANGAAGALSDPCFARFRLEEDTVVFDVRAGDATGSVNLSLHERSRYPRSGALAFADGSDALLRAVESVSERISSGASLPAVLEQLGLALGSEAVLAQLPSYSQIGSADGGASSSAGAGGSGDPPEGGGDASSDDEDEDAASGASSDDDYDLGFKAGDELDERLLRLRLAWEEKDTRRREAARRAVGLDPPADDSAPAAAPAAAAPEPAESKEPKRRGDKGDKQTGKRGAASQIFSSAEATRILCNELVALIRERAEGFAGILADCVDLDIHHWVVEISDITPGTPLHADLLQLGGPDGCANVQLELR</sequence>
<feature type="compositionally biased region" description="Acidic residues" evidence="1">
    <location>
        <begin position="139"/>
        <end position="158"/>
    </location>
</feature>
<organism evidence="2">
    <name type="scientific">Emiliania huxleyi</name>
    <name type="common">Coccolithophore</name>
    <name type="synonym">Pontosphaera huxleyi</name>
    <dbReference type="NCBI Taxonomy" id="2903"/>
    <lineage>
        <taxon>Eukaryota</taxon>
        <taxon>Haptista</taxon>
        <taxon>Haptophyta</taxon>
        <taxon>Prymnesiophyceae</taxon>
        <taxon>Isochrysidales</taxon>
        <taxon>Noelaerhabdaceae</taxon>
        <taxon>Emiliania</taxon>
    </lineage>
</organism>
<evidence type="ECO:0000313" key="2">
    <source>
        <dbReference type="EMBL" id="EOD07617.1"/>
    </source>
</evidence>
<feature type="region of interest" description="Disordered" evidence="1">
    <location>
        <begin position="113"/>
        <end position="160"/>
    </location>
</feature>
<feature type="region of interest" description="Disordered" evidence="1">
    <location>
        <begin position="183"/>
        <end position="239"/>
    </location>
</feature>
<feature type="compositionally biased region" description="Low complexity" evidence="1">
    <location>
        <begin position="113"/>
        <end position="123"/>
    </location>
</feature>
<accession>R1BE57</accession>
<feature type="non-terminal residue" evidence="2">
    <location>
        <position position="315"/>
    </location>
</feature>
<dbReference type="RefSeq" id="XP_005760046.1">
    <property type="nucleotide sequence ID" value="XM_005759989.1"/>
</dbReference>
<feature type="compositionally biased region" description="Low complexity" evidence="1">
    <location>
        <begin position="196"/>
        <end position="215"/>
    </location>
</feature>
<protein>
    <submittedName>
        <fullName evidence="2">Uncharacterized protein</fullName>
    </submittedName>
</protein>
<gene>
    <name evidence="2" type="ORF">EMIHUDRAFT_121077</name>
</gene>